<dbReference type="SMART" id="SM00382">
    <property type="entry name" value="AAA"/>
    <property type="match status" value="1"/>
</dbReference>
<dbReference type="SUPFAM" id="SSF52540">
    <property type="entry name" value="P-loop containing nucleoside triphosphate hydrolases"/>
    <property type="match status" value="1"/>
</dbReference>
<organism evidence="6 7">
    <name type="scientific">Paenibacillus anaericanus</name>
    <dbReference type="NCBI Taxonomy" id="170367"/>
    <lineage>
        <taxon>Bacteria</taxon>
        <taxon>Bacillati</taxon>
        <taxon>Bacillota</taxon>
        <taxon>Bacilli</taxon>
        <taxon>Bacillales</taxon>
        <taxon>Paenibacillaceae</taxon>
        <taxon>Paenibacillus</taxon>
    </lineage>
</organism>
<keyword evidence="2" id="KW-0813">Transport</keyword>
<dbReference type="OrthoDB" id="9804819at2"/>
<keyword evidence="3" id="KW-0547">Nucleotide-binding</keyword>
<sequence length="308" mass="34005">MNTTIFEAKGLTKRYGSSLALQDINMTIDPGDIYGFVGENGAGKTTLMKVIGGLVHPTDGKISLFGKSDKKDLNYARRQVGFLIEMPALYPHLNAEENLIFYCRTYGIKDDHRIRIADVLQAVSLSDSGSKKTSDYSLGMRQRLGLAIALLNNPKFLVLDEPINGLDPSGIVEVRKILEHLVKERGVTILISSHILNELQLLATKFGFIHHGRLIKEISAAELLKSAETRICIQTPNPALAAQILKYELQLESIVITEAGEIQIPKENTDLEKLMSILLQKGIQMEGINVSTPNLENYYMDLIGGANS</sequence>
<dbReference type="Pfam" id="PF00005">
    <property type="entry name" value="ABC_tran"/>
    <property type="match status" value="1"/>
</dbReference>
<feature type="domain" description="ABC transporter" evidence="5">
    <location>
        <begin position="6"/>
        <end position="236"/>
    </location>
</feature>
<dbReference type="RefSeq" id="WP_127195086.1">
    <property type="nucleotide sequence ID" value="NZ_RZNY01000050.1"/>
</dbReference>
<dbReference type="Gene3D" id="3.40.50.300">
    <property type="entry name" value="P-loop containing nucleotide triphosphate hydrolases"/>
    <property type="match status" value="1"/>
</dbReference>
<gene>
    <name evidence="6" type="ORF">EJP82_26595</name>
</gene>
<keyword evidence="4 6" id="KW-0067">ATP-binding</keyword>
<evidence type="ECO:0000256" key="3">
    <source>
        <dbReference type="ARBA" id="ARBA00022741"/>
    </source>
</evidence>
<evidence type="ECO:0000256" key="2">
    <source>
        <dbReference type="ARBA" id="ARBA00022448"/>
    </source>
</evidence>
<evidence type="ECO:0000256" key="1">
    <source>
        <dbReference type="ARBA" id="ARBA00005417"/>
    </source>
</evidence>
<dbReference type="GO" id="GO:0005524">
    <property type="term" value="F:ATP binding"/>
    <property type="evidence" value="ECO:0007669"/>
    <property type="project" value="UniProtKB-KW"/>
</dbReference>
<keyword evidence="7" id="KW-1185">Reference proteome</keyword>
<evidence type="ECO:0000256" key="4">
    <source>
        <dbReference type="ARBA" id="ARBA00022840"/>
    </source>
</evidence>
<dbReference type="EMBL" id="RZNY01000050">
    <property type="protein sequence ID" value="RUT38789.1"/>
    <property type="molecule type" value="Genomic_DNA"/>
</dbReference>
<dbReference type="Proteomes" id="UP000279446">
    <property type="component" value="Unassembled WGS sequence"/>
</dbReference>
<accession>A0A3S1D7L7</accession>
<evidence type="ECO:0000313" key="6">
    <source>
        <dbReference type="EMBL" id="RUT38789.1"/>
    </source>
</evidence>
<comment type="caution">
    <text evidence="6">The sequence shown here is derived from an EMBL/GenBank/DDBJ whole genome shotgun (WGS) entry which is preliminary data.</text>
</comment>
<reference evidence="6 7" key="1">
    <citation type="submission" date="2018-12" db="EMBL/GenBank/DDBJ databases">
        <authorList>
            <person name="Sun L."/>
            <person name="Chen Z."/>
        </authorList>
    </citation>
    <scope>NUCLEOTIDE SEQUENCE [LARGE SCALE GENOMIC DNA]</scope>
    <source>
        <strain evidence="6 7">DSM 15890</strain>
    </source>
</reference>
<dbReference type="PROSITE" id="PS00211">
    <property type="entry name" value="ABC_TRANSPORTER_1"/>
    <property type="match status" value="1"/>
</dbReference>
<protein>
    <submittedName>
        <fullName evidence="6">ABC transporter ATP-binding protein</fullName>
    </submittedName>
</protein>
<dbReference type="InterPro" id="IPR017871">
    <property type="entry name" value="ABC_transporter-like_CS"/>
</dbReference>
<evidence type="ECO:0000313" key="7">
    <source>
        <dbReference type="Proteomes" id="UP000279446"/>
    </source>
</evidence>
<dbReference type="InterPro" id="IPR003593">
    <property type="entry name" value="AAA+_ATPase"/>
</dbReference>
<evidence type="ECO:0000259" key="5">
    <source>
        <dbReference type="PROSITE" id="PS50893"/>
    </source>
</evidence>
<dbReference type="InterPro" id="IPR003439">
    <property type="entry name" value="ABC_transporter-like_ATP-bd"/>
</dbReference>
<comment type="similarity">
    <text evidence="1">Belongs to the ABC transporter superfamily.</text>
</comment>
<dbReference type="PANTHER" id="PTHR43335:SF8">
    <property type="entry name" value="ABC TRANSPORTER, ATP-BINDING PROTEIN"/>
    <property type="match status" value="1"/>
</dbReference>
<dbReference type="InterPro" id="IPR027417">
    <property type="entry name" value="P-loop_NTPase"/>
</dbReference>
<name>A0A3S1D7L7_9BACL</name>
<dbReference type="PANTHER" id="PTHR43335">
    <property type="entry name" value="ABC TRANSPORTER, ATP-BINDING PROTEIN"/>
    <property type="match status" value="1"/>
</dbReference>
<dbReference type="PROSITE" id="PS50893">
    <property type="entry name" value="ABC_TRANSPORTER_2"/>
    <property type="match status" value="1"/>
</dbReference>
<dbReference type="AlphaFoldDB" id="A0A3S1D7L7"/>
<dbReference type="GO" id="GO:0016887">
    <property type="term" value="F:ATP hydrolysis activity"/>
    <property type="evidence" value="ECO:0007669"/>
    <property type="project" value="InterPro"/>
</dbReference>
<proteinExistence type="inferred from homology"/>